<dbReference type="EMBL" id="MN739934">
    <property type="protein sequence ID" value="QHT78542.1"/>
    <property type="molecule type" value="Genomic_DNA"/>
</dbReference>
<reference evidence="2" key="1">
    <citation type="journal article" date="2020" name="Nature">
        <title>Giant virus diversity and host interactions through global metagenomics.</title>
        <authorList>
            <person name="Schulz F."/>
            <person name="Roux S."/>
            <person name="Paez-Espino D."/>
            <person name="Jungbluth S."/>
            <person name="Walsh D.A."/>
            <person name="Denef V.J."/>
            <person name="McMahon K.D."/>
            <person name="Konstantinidis K.T."/>
            <person name="Eloe-Fadrosh E.A."/>
            <person name="Kyrpides N.C."/>
            <person name="Woyke T."/>
        </authorList>
    </citation>
    <scope>NUCLEOTIDE SEQUENCE</scope>
    <source>
        <strain evidence="2">GVMAG-M-3300023179-92</strain>
    </source>
</reference>
<protein>
    <submittedName>
        <fullName evidence="2">Uncharacterized protein</fullName>
    </submittedName>
</protein>
<evidence type="ECO:0000256" key="1">
    <source>
        <dbReference type="SAM" id="Phobius"/>
    </source>
</evidence>
<evidence type="ECO:0000313" key="2">
    <source>
        <dbReference type="EMBL" id="QHT78542.1"/>
    </source>
</evidence>
<keyword evidence="1" id="KW-0472">Membrane</keyword>
<accession>A0A6C0HD26</accession>
<dbReference type="AlphaFoldDB" id="A0A6C0HD26"/>
<feature type="transmembrane region" description="Helical" evidence="1">
    <location>
        <begin position="20"/>
        <end position="38"/>
    </location>
</feature>
<proteinExistence type="predicted"/>
<organism evidence="2">
    <name type="scientific">viral metagenome</name>
    <dbReference type="NCBI Taxonomy" id="1070528"/>
    <lineage>
        <taxon>unclassified sequences</taxon>
        <taxon>metagenomes</taxon>
        <taxon>organismal metagenomes</taxon>
    </lineage>
</organism>
<name>A0A6C0HD26_9ZZZZ</name>
<sequence length="64" mass="7260">MNLRYYKREEEEKKGMSAGLIVLIILLILFFIIAGVSTNNPVGGFIWMGNAFGFLFELIGSLFR</sequence>
<keyword evidence="1" id="KW-0812">Transmembrane</keyword>
<feature type="transmembrane region" description="Helical" evidence="1">
    <location>
        <begin position="44"/>
        <end position="63"/>
    </location>
</feature>
<keyword evidence="1" id="KW-1133">Transmembrane helix</keyword>